<sequence length="144" mass="16172">MDVNEEAMASQASPLGFLGSDVGKGVIPESHKGQGMIQNQKKRRHLIVGIDDLRNFSLDFARWFFGSCANLVKIPDFYSVWFYWLISLTEVTGYMEPKYLKEGERVLAGFSRSFGFHKVTPRDLMSSFIGSMVCVEGIVTKCCA</sequence>
<proteinExistence type="predicted"/>
<dbReference type="AlphaFoldDB" id="A0A8B9AF61"/>
<dbReference type="SUPFAM" id="SSF50249">
    <property type="entry name" value="Nucleic acid-binding proteins"/>
    <property type="match status" value="1"/>
</dbReference>
<keyword evidence="1" id="KW-1185">Reference proteome</keyword>
<evidence type="ECO:0000313" key="2">
    <source>
        <dbReference type="RefSeq" id="XP_038984412.1"/>
    </source>
</evidence>
<dbReference type="Proteomes" id="UP000228380">
    <property type="component" value="Chromosome 7"/>
</dbReference>
<name>A0A8B9AF61_PHODC</name>
<dbReference type="GeneID" id="120111427"/>
<protein>
    <submittedName>
        <fullName evidence="2">DNA replication licensing factor MCM3-like</fullName>
    </submittedName>
</protein>
<reference evidence="1" key="1">
    <citation type="journal article" date="2019" name="Nat. Commun.">
        <title>Genome-wide association mapping of date palm fruit traits.</title>
        <authorList>
            <person name="Hazzouri K.M."/>
            <person name="Gros-Balthazard M."/>
            <person name="Flowers J.M."/>
            <person name="Copetti D."/>
            <person name="Lemansour A."/>
            <person name="Lebrun M."/>
            <person name="Masmoudi K."/>
            <person name="Ferrand S."/>
            <person name="Dhar M.I."/>
            <person name="Fresquez Z.A."/>
            <person name="Rosas U."/>
            <person name="Zhang J."/>
            <person name="Talag J."/>
            <person name="Lee S."/>
            <person name="Kudrna D."/>
            <person name="Powell R.F."/>
            <person name="Leitch I.J."/>
            <person name="Krueger R.R."/>
            <person name="Wing R.A."/>
            <person name="Amiri K.M.A."/>
            <person name="Purugganan M.D."/>
        </authorList>
    </citation>
    <scope>NUCLEOTIDE SEQUENCE [LARGE SCALE GENOMIC DNA]</scope>
    <source>
        <strain evidence="1">cv. Khalas</strain>
    </source>
</reference>
<accession>A0A8B9AF61</accession>
<evidence type="ECO:0000313" key="1">
    <source>
        <dbReference type="Proteomes" id="UP000228380"/>
    </source>
</evidence>
<reference evidence="2" key="2">
    <citation type="submission" date="2025-08" db="UniProtKB">
        <authorList>
            <consortium name="RefSeq"/>
        </authorList>
    </citation>
    <scope>IDENTIFICATION</scope>
    <source>
        <tissue evidence="2">Young leaves</tissue>
    </source>
</reference>
<organism evidence="1 2">
    <name type="scientific">Phoenix dactylifera</name>
    <name type="common">Date palm</name>
    <dbReference type="NCBI Taxonomy" id="42345"/>
    <lineage>
        <taxon>Eukaryota</taxon>
        <taxon>Viridiplantae</taxon>
        <taxon>Streptophyta</taxon>
        <taxon>Embryophyta</taxon>
        <taxon>Tracheophyta</taxon>
        <taxon>Spermatophyta</taxon>
        <taxon>Magnoliopsida</taxon>
        <taxon>Liliopsida</taxon>
        <taxon>Arecaceae</taxon>
        <taxon>Coryphoideae</taxon>
        <taxon>Phoeniceae</taxon>
        <taxon>Phoenix</taxon>
    </lineage>
</organism>
<dbReference type="RefSeq" id="XP_038984412.1">
    <property type="nucleotide sequence ID" value="XM_039128484.1"/>
</dbReference>
<dbReference type="InterPro" id="IPR012340">
    <property type="entry name" value="NA-bd_OB-fold"/>
</dbReference>
<gene>
    <name evidence="2" type="primary">LOC120111427</name>
</gene>
<dbReference type="KEGG" id="pda:120111427"/>
<dbReference type="OrthoDB" id="1882346at2759"/>